<dbReference type="InterPro" id="IPR011992">
    <property type="entry name" value="EF-hand-dom_pair"/>
</dbReference>
<dbReference type="GO" id="GO:0015631">
    <property type="term" value="F:tubulin binding"/>
    <property type="evidence" value="ECO:0007669"/>
    <property type="project" value="InterPro"/>
</dbReference>
<dbReference type="OrthoDB" id="548799at2759"/>
<evidence type="ECO:0000313" key="4">
    <source>
        <dbReference type="WBParaSite" id="TASK_0000171801-mRNA-1"/>
    </source>
</evidence>
<protein>
    <submittedName>
        <fullName evidence="4">Tubulin polymerization-promoting protein</fullName>
    </submittedName>
</protein>
<dbReference type="SUPFAM" id="SSF47473">
    <property type="entry name" value="EF-hand"/>
    <property type="match status" value="1"/>
</dbReference>
<evidence type="ECO:0000313" key="3">
    <source>
        <dbReference type="Proteomes" id="UP000282613"/>
    </source>
</evidence>
<dbReference type="GO" id="GO:0046785">
    <property type="term" value="P:microtubule polymerization"/>
    <property type="evidence" value="ECO:0007669"/>
    <property type="project" value="InterPro"/>
</dbReference>
<dbReference type="GO" id="GO:0001578">
    <property type="term" value="P:microtubule bundle formation"/>
    <property type="evidence" value="ECO:0007669"/>
    <property type="project" value="TreeGrafter"/>
</dbReference>
<dbReference type="PANTHER" id="PTHR12932">
    <property type="entry name" value="P25 ALPHA-RELATED"/>
    <property type="match status" value="1"/>
</dbReference>
<reference evidence="4" key="1">
    <citation type="submission" date="2017-02" db="UniProtKB">
        <authorList>
            <consortium name="WormBaseParasite"/>
        </authorList>
    </citation>
    <scope>IDENTIFICATION</scope>
</reference>
<dbReference type="Gene3D" id="1.10.238.10">
    <property type="entry name" value="EF-hand"/>
    <property type="match status" value="1"/>
</dbReference>
<sequence>MADLRCVFLAFCDFCNRGSTTCSGKTLRKICTDCNIYANNLTESKVDVRFRQHTGNAKRDVDYDGFLDFIDGPFSDAYACAYKICKKAAIEELKSKIAAGWPQLNNTTEAVCEAGLEKLTDVKLFTGVHRARFDPETGKGLGKDEKEDNASCSGYVYGYTNMATYDLTHAYKSPITKRC</sequence>
<dbReference type="EMBL" id="UYRS01000537">
    <property type="protein sequence ID" value="VDK23543.1"/>
    <property type="molecule type" value="Genomic_DNA"/>
</dbReference>
<organism evidence="4">
    <name type="scientific">Taenia asiatica</name>
    <name type="common">Asian tapeworm</name>
    <dbReference type="NCBI Taxonomy" id="60517"/>
    <lineage>
        <taxon>Eukaryota</taxon>
        <taxon>Metazoa</taxon>
        <taxon>Spiralia</taxon>
        <taxon>Lophotrochozoa</taxon>
        <taxon>Platyhelminthes</taxon>
        <taxon>Cestoda</taxon>
        <taxon>Eucestoda</taxon>
        <taxon>Cyclophyllidea</taxon>
        <taxon>Taeniidae</taxon>
        <taxon>Taenia</taxon>
    </lineage>
</organism>
<keyword evidence="3" id="KW-1185">Reference proteome</keyword>
<evidence type="ECO:0000256" key="1">
    <source>
        <dbReference type="ARBA" id="ARBA00010994"/>
    </source>
</evidence>
<proteinExistence type="inferred from homology"/>
<accession>A0A0R3VWC4</accession>
<dbReference type="GO" id="GO:0005874">
    <property type="term" value="C:microtubule"/>
    <property type="evidence" value="ECO:0007669"/>
    <property type="project" value="TreeGrafter"/>
</dbReference>
<gene>
    <name evidence="2" type="ORF">TASK_LOCUS1719</name>
</gene>
<dbReference type="GO" id="GO:0032273">
    <property type="term" value="P:positive regulation of protein polymerization"/>
    <property type="evidence" value="ECO:0007669"/>
    <property type="project" value="TreeGrafter"/>
</dbReference>
<dbReference type="PANTHER" id="PTHR12932:SF9">
    <property type="entry name" value="TUBULIN POLYMERIZATION-PROMOTING PROTEIN HOMOLOG"/>
    <property type="match status" value="1"/>
</dbReference>
<dbReference type="AlphaFoldDB" id="A0A0R3VWC4"/>
<dbReference type="Pfam" id="PF05517">
    <property type="entry name" value="p25-alpha"/>
    <property type="match status" value="1"/>
</dbReference>
<reference evidence="2 3" key="2">
    <citation type="submission" date="2018-11" db="EMBL/GenBank/DDBJ databases">
        <authorList>
            <consortium name="Pathogen Informatics"/>
        </authorList>
    </citation>
    <scope>NUCLEOTIDE SEQUENCE [LARGE SCALE GENOMIC DNA]</scope>
</reference>
<name>A0A0R3VWC4_TAEAS</name>
<comment type="similarity">
    <text evidence="1">Belongs to the TPPP family.</text>
</comment>
<dbReference type="Proteomes" id="UP000282613">
    <property type="component" value="Unassembled WGS sequence"/>
</dbReference>
<dbReference type="WBParaSite" id="TASK_0000171801-mRNA-1">
    <property type="protein sequence ID" value="TASK_0000171801-mRNA-1"/>
    <property type="gene ID" value="TASK_0000171801"/>
</dbReference>
<dbReference type="InterPro" id="IPR008907">
    <property type="entry name" value="TPP/p25"/>
</dbReference>
<evidence type="ECO:0000313" key="2">
    <source>
        <dbReference type="EMBL" id="VDK23543.1"/>
    </source>
</evidence>